<gene>
    <name evidence="2" type="ORF">BAUR9175_02946</name>
</gene>
<name>A0A2H1JZC5_BREAU</name>
<protein>
    <submittedName>
        <fullName evidence="2">Uncharacterized protein</fullName>
    </submittedName>
</protein>
<dbReference type="EMBL" id="FXZB01000021">
    <property type="protein sequence ID" value="SMX92638.1"/>
    <property type="molecule type" value="Genomic_DNA"/>
</dbReference>
<dbReference type="Proteomes" id="UP000234525">
    <property type="component" value="Unassembled WGS sequence"/>
</dbReference>
<evidence type="ECO:0000256" key="1">
    <source>
        <dbReference type="SAM" id="MobiDB-lite"/>
    </source>
</evidence>
<evidence type="ECO:0000313" key="2">
    <source>
        <dbReference type="EMBL" id="SMX92638.1"/>
    </source>
</evidence>
<reference evidence="2" key="1">
    <citation type="submission" date="2017-03" db="EMBL/GenBank/DDBJ databases">
        <authorList>
            <person name="Monnet C."/>
        </authorList>
    </citation>
    <scope>NUCLEOTIDE SEQUENCE [LARGE SCALE GENOMIC DNA]</scope>
    <source>
        <strain evidence="2">ATCC 9175</strain>
    </source>
</reference>
<evidence type="ECO:0000313" key="3">
    <source>
        <dbReference type="Proteomes" id="UP000234525"/>
    </source>
</evidence>
<feature type="region of interest" description="Disordered" evidence="1">
    <location>
        <begin position="1"/>
        <end position="39"/>
    </location>
</feature>
<dbReference type="AlphaFoldDB" id="A0A2H1JZC5"/>
<proteinExistence type="predicted"/>
<sequence>MSESHSVDATRGADNPGNAQSPGSKVKQPIGLFTLSAGQ</sequence>
<accession>A0A2H1JZC5</accession>
<organism evidence="2 3">
    <name type="scientific">Brevibacterium aurantiacum</name>
    <dbReference type="NCBI Taxonomy" id="273384"/>
    <lineage>
        <taxon>Bacteria</taxon>
        <taxon>Bacillati</taxon>
        <taxon>Actinomycetota</taxon>
        <taxon>Actinomycetes</taxon>
        <taxon>Micrococcales</taxon>
        <taxon>Brevibacteriaceae</taxon>
        <taxon>Brevibacterium</taxon>
    </lineage>
</organism>
<keyword evidence="3" id="KW-1185">Reference proteome</keyword>
<comment type="caution">
    <text evidence="2">The sequence shown here is derived from an EMBL/GenBank/DDBJ whole genome shotgun (WGS) entry which is preliminary data.</text>
</comment>